<comment type="caution">
    <text evidence="1">The sequence shown here is derived from an EMBL/GenBank/DDBJ whole genome shotgun (WGS) entry which is preliminary data.</text>
</comment>
<accession>A0A545TV30</accession>
<dbReference type="OrthoDB" id="415622at2"/>
<proteinExistence type="predicted"/>
<dbReference type="EMBL" id="VIKS01000017">
    <property type="protein sequence ID" value="TQV81069.1"/>
    <property type="molecule type" value="Genomic_DNA"/>
</dbReference>
<dbReference type="PANTHER" id="PTHR32097">
    <property type="entry name" value="CAMP-BINDING PROTEIN 1-RELATED"/>
    <property type="match status" value="1"/>
</dbReference>
<name>A0A545TV30_9GAMM</name>
<dbReference type="InterPro" id="IPR051324">
    <property type="entry name" value="Stress/Tellurium_Resist"/>
</dbReference>
<keyword evidence="2" id="KW-1185">Reference proteome</keyword>
<evidence type="ECO:0000313" key="2">
    <source>
        <dbReference type="Proteomes" id="UP000315439"/>
    </source>
</evidence>
<evidence type="ECO:0000313" key="1">
    <source>
        <dbReference type="EMBL" id="TQV81069.1"/>
    </source>
</evidence>
<dbReference type="AlphaFoldDB" id="A0A545TV30"/>
<gene>
    <name evidence="1" type="ORF">FLL46_26015</name>
</gene>
<organism evidence="1 2">
    <name type="scientific">Aliikangiella coralliicola</name>
    <dbReference type="NCBI Taxonomy" id="2592383"/>
    <lineage>
        <taxon>Bacteria</taxon>
        <taxon>Pseudomonadati</taxon>
        <taxon>Pseudomonadota</taxon>
        <taxon>Gammaproteobacteria</taxon>
        <taxon>Oceanospirillales</taxon>
        <taxon>Pleioneaceae</taxon>
        <taxon>Aliikangiella</taxon>
    </lineage>
</organism>
<dbReference type="Proteomes" id="UP000315439">
    <property type="component" value="Unassembled WGS sequence"/>
</dbReference>
<sequence length="694" mass="78540">MTLTKNRIALKKLDALVLEHDESTELNQKQRSTNKILVSTLNAEMMRLGYVMSESLFSAALQLGYERLVTLFNEVISILKNLKGDDVVYQPMYPNFPQQVIDADVLELYFNALMHYWTFGHWSPEYETLNREFQLESIKYRQIDLVTDEKVGALFTTLLKSSDSLSEEDKSIISWFIENVADEKLAYPEEIPFNENKCVVAGLLLKQGKDISPLVKTATDVLRIVTFLSEGDVSLANNTKFVSLPRSTRKKLVGALERVISEEDIGRHRRKWVKLFHNLHVGDYSNKVFKIASKARNNETLKSFYGYLEHYFETHNIEALLRILVTRPGEFGRRLDQVLRIASAEQQKQIVGAFLSVIDKIPTRNLCQLLGHMNCRNNGDGKRVVFPKGVVQKAVVIDSVNHHLAGSVKKQIIMGIQNCLVERFSRQEALGKVWIDPDLMGCPLPTQQRSASEGLFNVARGTQLPIGDKDTLRFFIYWKGQDIDLSASFHDAEFNLIEYVSYTHLRSSAFKAYHSGDITRAPKGACEFIDITLDAAVKKGARYLAMNVMVYSGPTFANHEVCYAGWMSRSAPNSNEVFDAATVEQKIDVNGNCRNVIPIMFDLVTRKAIWVDLATSRRTGWGGNNVESNAASIEEKLEAIVHSRNKLSLYELFELHVFGRGELVDSVEKADTVFSLEAGVTPFHINEINAEFLK</sequence>
<protein>
    <submittedName>
        <fullName evidence="1">TerD family protein</fullName>
    </submittedName>
</protein>
<reference evidence="1 2" key="1">
    <citation type="submission" date="2019-07" db="EMBL/GenBank/DDBJ databases">
        <title>Draft genome for Aliikangiella sp. M105.</title>
        <authorList>
            <person name="Wang G."/>
        </authorList>
    </citation>
    <scope>NUCLEOTIDE SEQUENCE [LARGE SCALE GENOMIC DNA]</scope>
    <source>
        <strain evidence="1 2">M105</strain>
    </source>
</reference>
<dbReference type="RefSeq" id="WP_142935222.1">
    <property type="nucleotide sequence ID" value="NZ_ML660173.1"/>
</dbReference>
<dbReference type="PANTHER" id="PTHR32097:SF18">
    <property type="entry name" value="RING-TYPE DOMAIN-CONTAINING PROTEIN"/>
    <property type="match status" value="1"/>
</dbReference>